<dbReference type="Ensembl" id="ENSEBUT00000027660.1">
    <property type="protein sequence ID" value="ENSEBUP00000027084.1"/>
    <property type="gene ID" value="ENSEBUG00000016636.1"/>
</dbReference>
<keyword evidence="9" id="KW-0472">Membrane</keyword>
<dbReference type="SUPFAM" id="SSF69318">
    <property type="entry name" value="Integrin alpha N-terminal domain"/>
    <property type="match status" value="1"/>
</dbReference>
<dbReference type="InterPro" id="IPR013517">
    <property type="entry name" value="FG-GAP"/>
</dbReference>
<dbReference type="AlphaFoldDB" id="A0A8C4R969"/>
<name>A0A8C4R969_EPTBU</name>
<keyword evidence="6 13" id="KW-0130">Cell adhesion</keyword>
<dbReference type="Pfam" id="PF20805">
    <property type="entry name" value="Integrin_A_Ig_2"/>
    <property type="match status" value="1"/>
</dbReference>
<dbReference type="GeneTree" id="ENSGT00940000154838"/>
<feature type="repeat" description="FG-GAP" evidence="12">
    <location>
        <begin position="171"/>
        <end position="229"/>
    </location>
</feature>
<dbReference type="Proteomes" id="UP000694388">
    <property type="component" value="Unplaced"/>
</dbReference>
<feature type="repeat" description="FG-GAP" evidence="12">
    <location>
        <begin position="100"/>
        <end position="161"/>
    </location>
</feature>
<evidence type="ECO:0000256" key="6">
    <source>
        <dbReference type="ARBA" id="ARBA00022889"/>
    </source>
</evidence>
<dbReference type="InterPro" id="IPR028994">
    <property type="entry name" value="Integrin_alpha_N"/>
</dbReference>
<evidence type="ECO:0000256" key="13">
    <source>
        <dbReference type="RuleBase" id="RU003762"/>
    </source>
</evidence>
<dbReference type="SMART" id="SM00191">
    <property type="entry name" value="Int_alpha"/>
    <property type="match status" value="3"/>
</dbReference>
<dbReference type="Pfam" id="PF01839">
    <property type="entry name" value="FG-GAP"/>
    <property type="match status" value="2"/>
</dbReference>
<dbReference type="Gene3D" id="2.60.40.1510">
    <property type="entry name" value="ntegrin, alpha v. Chain A, domain 3"/>
    <property type="match status" value="1"/>
</dbReference>
<evidence type="ECO:0000256" key="8">
    <source>
        <dbReference type="ARBA" id="ARBA00023037"/>
    </source>
</evidence>
<evidence type="ECO:0000256" key="7">
    <source>
        <dbReference type="ARBA" id="ARBA00022989"/>
    </source>
</evidence>
<evidence type="ECO:0000256" key="9">
    <source>
        <dbReference type="ARBA" id="ARBA00023136"/>
    </source>
</evidence>
<dbReference type="InterPro" id="IPR000413">
    <property type="entry name" value="Integrin_alpha"/>
</dbReference>
<keyword evidence="4" id="KW-0732">Signal</keyword>
<keyword evidence="11" id="KW-0325">Glycoprotein</keyword>
<evidence type="ECO:0000256" key="10">
    <source>
        <dbReference type="ARBA" id="ARBA00023170"/>
    </source>
</evidence>
<keyword evidence="3" id="KW-0812">Transmembrane</keyword>
<evidence type="ECO:0000256" key="5">
    <source>
        <dbReference type="ARBA" id="ARBA00022737"/>
    </source>
</evidence>
<dbReference type="Gene3D" id="2.130.10.130">
    <property type="entry name" value="Integrin alpha, N-terminal"/>
    <property type="match status" value="1"/>
</dbReference>
<keyword evidence="16" id="KW-1185">Reference proteome</keyword>
<dbReference type="GO" id="GO:0033627">
    <property type="term" value="P:cell adhesion mediated by integrin"/>
    <property type="evidence" value="ECO:0007669"/>
    <property type="project" value="TreeGrafter"/>
</dbReference>
<dbReference type="InterPro" id="IPR013519">
    <property type="entry name" value="Int_alpha_beta-p"/>
</dbReference>
<dbReference type="GO" id="GO:0007160">
    <property type="term" value="P:cell-matrix adhesion"/>
    <property type="evidence" value="ECO:0007669"/>
    <property type="project" value="TreeGrafter"/>
</dbReference>
<evidence type="ECO:0000313" key="15">
    <source>
        <dbReference type="Ensembl" id="ENSEBUP00000027075.1"/>
    </source>
</evidence>
<dbReference type="OMA" id="CADINSH"/>
<evidence type="ECO:0000313" key="16">
    <source>
        <dbReference type="Proteomes" id="UP000694388"/>
    </source>
</evidence>
<dbReference type="PANTHER" id="PTHR23220:SF134">
    <property type="entry name" value="INTEGRIN ALPHA-2 DOMAIN-CONTAINING PROTEIN"/>
    <property type="match status" value="1"/>
</dbReference>
<evidence type="ECO:0000256" key="3">
    <source>
        <dbReference type="ARBA" id="ARBA00022692"/>
    </source>
</evidence>
<dbReference type="SUPFAM" id="SSF69179">
    <property type="entry name" value="Integrin domains"/>
    <property type="match status" value="1"/>
</dbReference>
<dbReference type="GO" id="GO:0007229">
    <property type="term" value="P:integrin-mediated signaling pathway"/>
    <property type="evidence" value="ECO:0007669"/>
    <property type="project" value="UniProtKB-KW"/>
</dbReference>
<evidence type="ECO:0000256" key="4">
    <source>
        <dbReference type="ARBA" id="ARBA00022729"/>
    </source>
</evidence>
<protein>
    <recommendedName>
        <fullName evidence="14">Integrin alpha second immunoglobulin-like domain-containing protein</fullName>
    </recommendedName>
</protein>
<organism evidence="15 16">
    <name type="scientific">Eptatretus burgeri</name>
    <name type="common">Inshore hagfish</name>
    <dbReference type="NCBI Taxonomy" id="7764"/>
    <lineage>
        <taxon>Eukaryota</taxon>
        <taxon>Metazoa</taxon>
        <taxon>Chordata</taxon>
        <taxon>Craniata</taxon>
        <taxon>Vertebrata</taxon>
        <taxon>Cyclostomata</taxon>
        <taxon>Myxini</taxon>
        <taxon>Myxiniformes</taxon>
        <taxon>Myxinidae</taxon>
        <taxon>Eptatretinae</taxon>
        <taxon>Eptatretus</taxon>
    </lineage>
</organism>
<dbReference type="GO" id="GO:0098609">
    <property type="term" value="P:cell-cell adhesion"/>
    <property type="evidence" value="ECO:0007669"/>
    <property type="project" value="TreeGrafter"/>
</dbReference>
<accession>A0A8C4R969</accession>
<proteinExistence type="inferred from homology"/>
<dbReference type="InterPro" id="IPR048285">
    <property type="entry name" value="Integrin_alpha_Ig-like_2"/>
</dbReference>
<evidence type="ECO:0000256" key="11">
    <source>
        <dbReference type="ARBA" id="ARBA00023180"/>
    </source>
</evidence>
<dbReference type="PANTHER" id="PTHR23220">
    <property type="entry name" value="INTEGRIN ALPHA"/>
    <property type="match status" value="1"/>
</dbReference>
<dbReference type="GO" id="GO:0008305">
    <property type="term" value="C:integrin complex"/>
    <property type="evidence" value="ECO:0007669"/>
    <property type="project" value="InterPro"/>
</dbReference>
<evidence type="ECO:0000259" key="14">
    <source>
        <dbReference type="Pfam" id="PF20805"/>
    </source>
</evidence>
<evidence type="ECO:0000256" key="2">
    <source>
        <dbReference type="ARBA" id="ARBA00008054"/>
    </source>
</evidence>
<sequence length="488" mass="54109">MMSSGISAYLGKNFSLFGGPGAYTWAGAVTINKNKDWITSFQKMSFGKKSKSLMMDSESYFGYSVGAFVLGHRTFYLASAPRNNYIGQVLIFEMDQCGSITVQGDVNGEQFGSYFGAELCVVDVEGDGNSDLLLVSAPLFHIRGDEGRVYVYSFQQNTFGSPSNKGSWQLHQILAGHPGEAWSRFGSAITELADLNGDGLCEVAVGAPYEKDHTGAVYIFHGRPGGLHTTPKQRILAMEIDGSLRHFGRTVYGKLDLNEDYLPDISIGSHGYAVILSRNHCREKLTARQCQESSQPSPGKCGKCADINSHSPLRVNGSFSLGESFNHLNPKFPCAMLGDDVNLHFEAKLEFGKNCFKSSRCLDDLRLKVRAMGDNIILGFNNTLALEIMLENSGEDSYSPRLRMTFPHNLNYKRIVQKSGQVRCLPNEESGKVLECIIGSWIMKSRTMVKFCVEFETTNVHQTTRILTIDTIVTRFVCLERVYVEQSL</sequence>
<keyword evidence="7" id="KW-1133">Transmembrane helix</keyword>
<dbReference type="Ensembl" id="ENSEBUT00000027651.1">
    <property type="protein sequence ID" value="ENSEBUP00000027075.1"/>
    <property type="gene ID" value="ENSEBUG00000016636.1"/>
</dbReference>
<evidence type="ECO:0000256" key="1">
    <source>
        <dbReference type="ARBA" id="ARBA00004479"/>
    </source>
</evidence>
<reference evidence="15" key="1">
    <citation type="submission" date="2025-05" db="UniProtKB">
        <authorList>
            <consortium name="Ensembl"/>
        </authorList>
    </citation>
    <scope>IDENTIFICATION</scope>
</reference>
<evidence type="ECO:0000256" key="12">
    <source>
        <dbReference type="PROSITE-ProRule" id="PRU00803"/>
    </source>
</evidence>
<keyword evidence="10 13" id="KW-0675">Receptor</keyword>
<comment type="similarity">
    <text evidence="2 13">Belongs to the integrin alpha chain family.</text>
</comment>
<dbReference type="GO" id="GO:0005178">
    <property type="term" value="F:integrin binding"/>
    <property type="evidence" value="ECO:0007669"/>
    <property type="project" value="TreeGrafter"/>
</dbReference>
<dbReference type="PROSITE" id="PS51470">
    <property type="entry name" value="FG_GAP"/>
    <property type="match status" value="2"/>
</dbReference>
<dbReference type="GO" id="GO:0009897">
    <property type="term" value="C:external side of plasma membrane"/>
    <property type="evidence" value="ECO:0007669"/>
    <property type="project" value="TreeGrafter"/>
</dbReference>
<keyword evidence="5" id="KW-0677">Repeat</keyword>
<dbReference type="InterPro" id="IPR032695">
    <property type="entry name" value="Integrin_dom_sf"/>
</dbReference>
<feature type="domain" description="Integrin alpha second immunoglobulin-like" evidence="14">
    <location>
        <begin position="355"/>
        <end position="471"/>
    </location>
</feature>
<keyword evidence="8 13" id="KW-0401">Integrin</keyword>
<comment type="subcellular location">
    <subcellularLocation>
        <location evidence="1 13">Membrane</location>
        <topology evidence="1 13">Single-pass type I membrane protein</topology>
    </subcellularLocation>
</comment>
<dbReference type="PRINTS" id="PR01185">
    <property type="entry name" value="INTEGRINA"/>
</dbReference>